<dbReference type="SUPFAM" id="SSF52402">
    <property type="entry name" value="Adenine nucleotide alpha hydrolases-like"/>
    <property type="match status" value="1"/>
</dbReference>
<keyword evidence="2" id="KW-1185">Reference proteome</keyword>
<proteinExistence type="predicted"/>
<dbReference type="InterPro" id="IPR014729">
    <property type="entry name" value="Rossmann-like_a/b/a_fold"/>
</dbReference>
<dbReference type="EMBL" id="JBBAYM010000011">
    <property type="protein sequence ID" value="MEI5611214.1"/>
    <property type="molecule type" value="Genomic_DNA"/>
</dbReference>
<organism evidence="1 2">
    <name type="scientific">Streptomyces brasiliscabiei</name>
    <dbReference type="NCBI Taxonomy" id="2736302"/>
    <lineage>
        <taxon>Bacteria</taxon>
        <taxon>Bacillati</taxon>
        <taxon>Actinomycetota</taxon>
        <taxon>Actinomycetes</taxon>
        <taxon>Kitasatosporales</taxon>
        <taxon>Streptomycetaceae</taxon>
        <taxon>Streptomyces</taxon>
    </lineage>
</organism>
<dbReference type="Gene3D" id="3.40.50.620">
    <property type="entry name" value="HUPs"/>
    <property type="match status" value="1"/>
</dbReference>
<accession>A0ABU8GFT8</accession>
<comment type="caution">
    <text evidence="1">The sequence shown here is derived from an EMBL/GenBank/DDBJ whole genome shotgun (WGS) entry which is preliminary data.</text>
</comment>
<name>A0ABU8GFT8_9ACTN</name>
<evidence type="ECO:0000313" key="2">
    <source>
        <dbReference type="Proteomes" id="UP001365781"/>
    </source>
</evidence>
<dbReference type="Proteomes" id="UP001365781">
    <property type="component" value="Unassembled WGS sequence"/>
</dbReference>
<reference evidence="1 2" key="1">
    <citation type="submission" date="2024-03" db="EMBL/GenBank/DDBJ databases">
        <title>First Report of Pectobacterium brasiliscabiei causing potato scab in china.</title>
        <authorList>
            <person name="Handique U."/>
        </authorList>
    </citation>
    <scope>NUCLEOTIDE SEQUENCE [LARGE SCALE GENOMIC DNA]</scope>
    <source>
        <strain evidence="1 2">ZRIMU1503</strain>
    </source>
</reference>
<sequence>MKIAACVKYVPDTTGDRRFRHDRTVDRVGVGVGVGMDVDAGQAVDAVRRALRTGVDHGAHVQDDALAGSDAIATSRVLAQALRRARHGMWPGAERRARSH</sequence>
<evidence type="ECO:0000313" key="1">
    <source>
        <dbReference type="EMBL" id="MEI5611214.1"/>
    </source>
</evidence>
<dbReference type="RefSeq" id="WP_336539227.1">
    <property type="nucleotide sequence ID" value="NZ_JBBAYL010000019.1"/>
</dbReference>
<protein>
    <submittedName>
        <fullName evidence="1">Uncharacterized protein</fullName>
    </submittedName>
</protein>
<gene>
    <name evidence="1" type="ORF">WB403_18805</name>
</gene>